<keyword evidence="1" id="KW-0862">Zinc</keyword>
<keyword evidence="1" id="KW-0863">Zinc-finger</keyword>
<keyword evidence="1" id="KW-0479">Metal-binding</keyword>
<dbReference type="OrthoDB" id="18412at2759"/>
<evidence type="ECO:0000313" key="4">
    <source>
        <dbReference type="Proteomes" id="UP000015241"/>
    </source>
</evidence>
<dbReference type="eggNOG" id="KOG4317">
    <property type="taxonomic scope" value="Eukaryota"/>
</dbReference>
<dbReference type="PANTHER" id="PTHR15555:SF0">
    <property type="entry name" value="ZINC FINGER HIT DOMAIN-CONTAINING PROTEIN 2"/>
    <property type="match status" value="1"/>
</dbReference>
<dbReference type="PROSITE" id="PS51083">
    <property type="entry name" value="ZF_HIT"/>
    <property type="match status" value="1"/>
</dbReference>
<name>S8EDJ1_FOMSC</name>
<dbReference type="HOGENOM" id="CLU_041572_0_0_1"/>
<reference evidence="3 4" key="1">
    <citation type="journal article" date="2012" name="Science">
        <title>The Paleozoic origin of enzymatic lignin decomposition reconstructed from 31 fungal genomes.</title>
        <authorList>
            <person name="Floudas D."/>
            <person name="Binder M."/>
            <person name="Riley R."/>
            <person name="Barry K."/>
            <person name="Blanchette R.A."/>
            <person name="Henrissat B."/>
            <person name="Martinez A.T."/>
            <person name="Otillar R."/>
            <person name="Spatafora J.W."/>
            <person name="Yadav J.S."/>
            <person name="Aerts A."/>
            <person name="Benoit I."/>
            <person name="Boyd A."/>
            <person name="Carlson A."/>
            <person name="Copeland A."/>
            <person name="Coutinho P.M."/>
            <person name="de Vries R.P."/>
            <person name="Ferreira P."/>
            <person name="Findley K."/>
            <person name="Foster B."/>
            <person name="Gaskell J."/>
            <person name="Glotzer D."/>
            <person name="Gorecki P."/>
            <person name="Heitman J."/>
            <person name="Hesse C."/>
            <person name="Hori C."/>
            <person name="Igarashi K."/>
            <person name="Jurgens J.A."/>
            <person name="Kallen N."/>
            <person name="Kersten P."/>
            <person name="Kohler A."/>
            <person name="Kuees U."/>
            <person name="Kumar T.K.A."/>
            <person name="Kuo A."/>
            <person name="LaButti K."/>
            <person name="Larrondo L.F."/>
            <person name="Lindquist E."/>
            <person name="Ling A."/>
            <person name="Lombard V."/>
            <person name="Lucas S."/>
            <person name="Lundell T."/>
            <person name="Martin R."/>
            <person name="McLaughlin D.J."/>
            <person name="Morgenstern I."/>
            <person name="Morin E."/>
            <person name="Murat C."/>
            <person name="Nagy L.G."/>
            <person name="Nolan M."/>
            <person name="Ohm R.A."/>
            <person name="Patyshakuliyeva A."/>
            <person name="Rokas A."/>
            <person name="Ruiz-Duenas F.J."/>
            <person name="Sabat G."/>
            <person name="Salamov A."/>
            <person name="Samejima M."/>
            <person name="Schmutz J."/>
            <person name="Slot J.C."/>
            <person name="St John F."/>
            <person name="Stenlid J."/>
            <person name="Sun H."/>
            <person name="Sun S."/>
            <person name="Syed K."/>
            <person name="Tsang A."/>
            <person name="Wiebenga A."/>
            <person name="Young D."/>
            <person name="Pisabarro A."/>
            <person name="Eastwood D.C."/>
            <person name="Martin F."/>
            <person name="Cullen D."/>
            <person name="Grigoriev I.V."/>
            <person name="Hibbett D.S."/>
        </authorList>
    </citation>
    <scope>NUCLEOTIDE SEQUENCE</scope>
    <source>
        <strain evidence="4">FP-58527</strain>
    </source>
</reference>
<dbReference type="AlphaFoldDB" id="S8EDJ1"/>
<dbReference type="EMBL" id="KE504143">
    <property type="protein sequence ID" value="EPT01274.1"/>
    <property type="molecule type" value="Genomic_DNA"/>
</dbReference>
<sequence>MEDIQQRKDTPVNTQPVAEPTASLPCAICRRQFSRYTCPRCNIPYCSLTCFRSESHTNCSEMFYRKELETDIRGDKSKSAEQRQKTLELLRQFEEDSMNDDIFGLDDEDEEEDGDDLERRLGGLDLGAASYDELWAALTPAEREKFTKALRDPDSELAQQLLNSEEIEKVRLAPWWEAPEDDASEKDPGTSSRVQKGYGKKPVMMQVPAYMTRTPPTPGKLPLLLYNACAIMVAYAYVTRYLATSPLTALEPSEQDEARRLISQLVPFLTDRLSKTVHSSLSAAVTDLLSRFQPDAMPLPLFCILLRDAAVLLRPSTVVELTSTAPAEASSDSPFTPVDDLSSHPSALALLVLSDLSALFSADLRSASPLGIDAKTKPNHVTHKLAFYAAYILGVPPVLLRALTVEISERSESIAREGSSNVVTAAHASGSKFRHQTVYGDD</sequence>
<dbReference type="CDD" id="cd23024">
    <property type="entry name" value="zf-HIT_ZNHIT2-3"/>
    <property type="match status" value="1"/>
</dbReference>
<dbReference type="Pfam" id="PF04438">
    <property type="entry name" value="zf-HIT"/>
    <property type="match status" value="1"/>
</dbReference>
<dbReference type="InterPro" id="IPR007529">
    <property type="entry name" value="Znf_HIT"/>
</dbReference>
<feature type="domain" description="HIT-type" evidence="2">
    <location>
        <begin position="26"/>
        <end position="59"/>
    </location>
</feature>
<dbReference type="PANTHER" id="PTHR15555">
    <property type="entry name" value="ZINC FINGER HIT DOMAIN CONTAINING PROTEIN 2 PROTEIN FON -RELATED"/>
    <property type="match status" value="1"/>
</dbReference>
<dbReference type="InParanoid" id="S8EDJ1"/>
<gene>
    <name evidence="3" type="ORF">FOMPIDRAFT_1029983</name>
</gene>
<accession>S8EDJ1</accession>
<proteinExistence type="predicted"/>
<dbReference type="Gene3D" id="3.30.60.190">
    <property type="match status" value="1"/>
</dbReference>
<dbReference type="InterPro" id="IPR039646">
    <property type="entry name" value="ZNHIT2"/>
</dbReference>
<organism evidence="3 4">
    <name type="scientific">Fomitopsis schrenkii</name>
    <name type="common">Brown rot fungus</name>
    <dbReference type="NCBI Taxonomy" id="2126942"/>
    <lineage>
        <taxon>Eukaryota</taxon>
        <taxon>Fungi</taxon>
        <taxon>Dikarya</taxon>
        <taxon>Basidiomycota</taxon>
        <taxon>Agaricomycotina</taxon>
        <taxon>Agaricomycetes</taxon>
        <taxon>Polyporales</taxon>
        <taxon>Fomitopsis</taxon>
    </lineage>
</organism>
<dbReference type="Proteomes" id="UP000015241">
    <property type="component" value="Unassembled WGS sequence"/>
</dbReference>
<protein>
    <recommendedName>
        <fullName evidence="2">HIT-type domain-containing protein</fullName>
    </recommendedName>
</protein>
<dbReference type="SUPFAM" id="SSF144232">
    <property type="entry name" value="HIT/MYND zinc finger-like"/>
    <property type="match status" value="1"/>
</dbReference>
<evidence type="ECO:0000256" key="1">
    <source>
        <dbReference type="PROSITE-ProRule" id="PRU00453"/>
    </source>
</evidence>
<dbReference type="STRING" id="743788.S8EDJ1"/>
<keyword evidence="4" id="KW-1185">Reference proteome</keyword>
<dbReference type="GO" id="GO:0008270">
    <property type="term" value="F:zinc ion binding"/>
    <property type="evidence" value="ECO:0007669"/>
    <property type="project" value="UniProtKB-UniRule"/>
</dbReference>
<evidence type="ECO:0000259" key="2">
    <source>
        <dbReference type="PROSITE" id="PS51083"/>
    </source>
</evidence>
<evidence type="ECO:0000313" key="3">
    <source>
        <dbReference type="EMBL" id="EPT01274.1"/>
    </source>
</evidence>